<organism evidence="8 9">
    <name type="scientific">Tilletia horrida</name>
    <dbReference type="NCBI Taxonomy" id="155126"/>
    <lineage>
        <taxon>Eukaryota</taxon>
        <taxon>Fungi</taxon>
        <taxon>Dikarya</taxon>
        <taxon>Basidiomycota</taxon>
        <taxon>Ustilaginomycotina</taxon>
        <taxon>Exobasidiomycetes</taxon>
        <taxon>Tilletiales</taxon>
        <taxon>Tilletiaceae</taxon>
        <taxon>Tilletia</taxon>
    </lineage>
</organism>
<dbReference type="InterPro" id="IPR000058">
    <property type="entry name" value="Znf_AN1"/>
</dbReference>
<keyword evidence="9" id="KW-1185">Reference proteome</keyword>
<dbReference type="AlphaFoldDB" id="A0AAN6GRQ8"/>
<dbReference type="SMART" id="SM00154">
    <property type="entry name" value="ZnF_AN1"/>
    <property type="match status" value="2"/>
</dbReference>
<dbReference type="PANTHER" id="PTHR14677:SF40">
    <property type="entry name" value="CDC48-ASSOCIATED UBIQUITIN-LIKE_ZINC FINGER PROTEIN 1"/>
    <property type="match status" value="1"/>
</dbReference>
<dbReference type="PANTHER" id="PTHR14677">
    <property type="entry name" value="ARSENITE INDUCUBLE RNA ASSOCIATED PROTEIN AIP-1-RELATED"/>
    <property type="match status" value="1"/>
</dbReference>
<evidence type="ECO:0000256" key="2">
    <source>
        <dbReference type="ARBA" id="ARBA00022737"/>
    </source>
</evidence>
<protein>
    <recommendedName>
        <fullName evidence="7">AN1-type domain-containing protein</fullName>
    </recommendedName>
</protein>
<reference evidence="8" key="1">
    <citation type="journal article" date="2023" name="PhytoFront">
        <title>Draft Genome Resources of Seven Strains of Tilletia horrida, Causal Agent of Kernel Smut of Rice.</title>
        <authorList>
            <person name="Khanal S."/>
            <person name="Antony Babu S."/>
            <person name="Zhou X.G."/>
        </authorList>
    </citation>
    <scope>NUCLEOTIDE SEQUENCE</scope>
    <source>
        <strain evidence="8">TX6</strain>
    </source>
</reference>
<dbReference type="EMBL" id="JAPDMZ010000051">
    <property type="protein sequence ID" value="KAK0553387.1"/>
    <property type="molecule type" value="Genomic_DNA"/>
</dbReference>
<evidence type="ECO:0000256" key="5">
    <source>
        <dbReference type="PROSITE-ProRule" id="PRU00449"/>
    </source>
</evidence>
<evidence type="ECO:0000313" key="9">
    <source>
        <dbReference type="Proteomes" id="UP001176517"/>
    </source>
</evidence>
<evidence type="ECO:0000256" key="6">
    <source>
        <dbReference type="SAM" id="MobiDB-lite"/>
    </source>
</evidence>
<feature type="region of interest" description="Disordered" evidence="6">
    <location>
        <begin position="333"/>
        <end position="352"/>
    </location>
</feature>
<keyword evidence="2" id="KW-0677">Repeat</keyword>
<sequence>MASFHLNTPAKQQQSSSTSSSSSVNNAAPDNARRGTGAMMFLGQTCHWHECHREDFLPFKCSDCTHHFCADHFRPNAHQCAAAAARDAAEDFRVPLCPVCNEPPKNWRRGEDPNIAMERHLSSGQCPALDAQGRLKEGVPYPNAANGQPQKRQKKQNECHFGKCHKIMIVPIRCQDCGADFCPSHRAPVQHSCAKHDANRASAPSSNGPFKTSISTASSAKLQSGGAEALRAARGAFLSKLAPSTSSSSNASSALKKPTAAPATPAQAPAAPTSTSHSSGLFKTKAERRSEAEKASALKALHARHAKGLKLTAEEEGKLAEGMAKMRLKGHKTFAVDGTGGDGDKEEKCIIS</sequence>
<dbReference type="GO" id="GO:0008270">
    <property type="term" value="F:zinc ion binding"/>
    <property type="evidence" value="ECO:0007669"/>
    <property type="project" value="UniProtKB-KW"/>
</dbReference>
<dbReference type="SUPFAM" id="SSF118310">
    <property type="entry name" value="AN1-like Zinc finger"/>
    <property type="match status" value="2"/>
</dbReference>
<keyword evidence="1" id="KW-0479">Metal-binding</keyword>
<dbReference type="Pfam" id="PF25403">
    <property type="entry name" value="zf-C2H2_ZFAND2"/>
    <property type="match status" value="1"/>
</dbReference>
<proteinExistence type="predicted"/>
<feature type="compositionally biased region" description="Low complexity" evidence="6">
    <location>
        <begin position="12"/>
        <end position="23"/>
    </location>
</feature>
<gene>
    <name evidence="8" type="ORF">OC846_002547</name>
</gene>
<feature type="compositionally biased region" description="Basic and acidic residues" evidence="6">
    <location>
        <begin position="284"/>
        <end position="295"/>
    </location>
</feature>
<feature type="region of interest" description="Disordered" evidence="6">
    <location>
        <begin position="1"/>
        <end position="32"/>
    </location>
</feature>
<evidence type="ECO:0000313" key="8">
    <source>
        <dbReference type="EMBL" id="KAK0553387.1"/>
    </source>
</evidence>
<evidence type="ECO:0000256" key="1">
    <source>
        <dbReference type="ARBA" id="ARBA00022723"/>
    </source>
</evidence>
<feature type="region of interest" description="Disordered" evidence="6">
    <location>
        <begin position="137"/>
        <end position="156"/>
    </location>
</feature>
<evidence type="ECO:0000259" key="7">
    <source>
        <dbReference type="PROSITE" id="PS51039"/>
    </source>
</evidence>
<dbReference type="PROSITE" id="PS51039">
    <property type="entry name" value="ZF_AN1"/>
    <property type="match status" value="1"/>
</dbReference>
<evidence type="ECO:0000256" key="3">
    <source>
        <dbReference type="ARBA" id="ARBA00022771"/>
    </source>
</evidence>
<keyword evidence="3 5" id="KW-0863">Zinc-finger</keyword>
<feature type="compositionally biased region" description="Basic and acidic residues" evidence="6">
    <location>
        <begin position="342"/>
        <end position="352"/>
    </location>
</feature>
<name>A0AAN6GRQ8_9BASI</name>
<dbReference type="InterPro" id="IPR035896">
    <property type="entry name" value="AN1-like_Znf"/>
</dbReference>
<feature type="region of interest" description="Disordered" evidence="6">
    <location>
        <begin position="242"/>
        <end position="295"/>
    </location>
</feature>
<dbReference type="GO" id="GO:0005737">
    <property type="term" value="C:cytoplasm"/>
    <property type="evidence" value="ECO:0007669"/>
    <property type="project" value="TreeGrafter"/>
</dbReference>
<feature type="domain" description="AN1-type" evidence="7">
    <location>
        <begin position="153"/>
        <end position="201"/>
    </location>
</feature>
<feature type="compositionally biased region" description="Low complexity" evidence="6">
    <location>
        <begin position="242"/>
        <end position="279"/>
    </location>
</feature>
<accession>A0AAN6GRQ8</accession>
<dbReference type="Pfam" id="PF01428">
    <property type="entry name" value="zf-AN1"/>
    <property type="match status" value="2"/>
</dbReference>
<keyword evidence="4" id="KW-0862">Zinc</keyword>
<feature type="compositionally biased region" description="Polar residues" evidence="6">
    <location>
        <begin position="1"/>
        <end position="11"/>
    </location>
</feature>
<dbReference type="InterPro" id="IPR057357">
    <property type="entry name" value="Znf-C2H2_ZFAND2A/B"/>
</dbReference>
<dbReference type="Gene3D" id="4.10.1110.10">
    <property type="entry name" value="AN1-like Zinc finger"/>
    <property type="match status" value="2"/>
</dbReference>
<comment type="caution">
    <text evidence="8">The sequence shown here is derived from an EMBL/GenBank/DDBJ whole genome shotgun (WGS) entry which is preliminary data.</text>
</comment>
<evidence type="ECO:0000256" key="4">
    <source>
        <dbReference type="ARBA" id="ARBA00022833"/>
    </source>
</evidence>
<dbReference type="Proteomes" id="UP001176517">
    <property type="component" value="Unassembled WGS sequence"/>
</dbReference>